<dbReference type="InterPro" id="IPR017515">
    <property type="entry name" value="MeMalonyl-CoA_epimerase"/>
</dbReference>
<feature type="domain" description="VOC" evidence="3">
    <location>
        <begin position="3"/>
        <end position="131"/>
    </location>
</feature>
<evidence type="ECO:0000313" key="4">
    <source>
        <dbReference type="EMBL" id="KYC95136.1"/>
    </source>
</evidence>
<keyword evidence="4" id="KW-0413">Isomerase</keyword>
<protein>
    <submittedName>
        <fullName evidence="4">Methylmalonyl-CoA epimerase</fullName>
        <ecNumber evidence="4">5.1.99.1</ecNumber>
    </submittedName>
</protein>
<dbReference type="PROSITE" id="PS51819">
    <property type="entry name" value="VOC"/>
    <property type="match status" value="1"/>
</dbReference>
<dbReference type="OrthoDB" id="9788468at2"/>
<dbReference type="GO" id="GO:0004493">
    <property type="term" value="F:methylmalonyl-CoA epimerase activity"/>
    <property type="evidence" value="ECO:0007669"/>
    <property type="project" value="UniProtKB-EC"/>
</dbReference>
<dbReference type="NCBIfam" id="TIGR03081">
    <property type="entry name" value="metmalonyl_epim"/>
    <property type="match status" value="1"/>
</dbReference>
<proteinExistence type="inferred from homology"/>
<dbReference type="RefSeq" id="WP_066234555.1">
    <property type="nucleotide sequence ID" value="NZ_LQYN01000097.1"/>
</dbReference>
<evidence type="ECO:0000256" key="1">
    <source>
        <dbReference type="ARBA" id="ARBA00009308"/>
    </source>
</evidence>
<dbReference type="EMBL" id="LQYN01000097">
    <property type="protein sequence ID" value="KYC95136.1"/>
    <property type="molecule type" value="Genomic_DNA"/>
</dbReference>
<keyword evidence="2" id="KW-0479">Metal-binding</keyword>
<evidence type="ECO:0000313" key="5">
    <source>
        <dbReference type="Proteomes" id="UP000075666"/>
    </source>
</evidence>
<dbReference type="STRING" id="46224.B4102_1407"/>
<dbReference type="CDD" id="cd07249">
    <property type="entry name" value="MMCE"/>
    <property type="match status" value="1"/>
</dbReference>
<dbReference type="InterPro" id="IPR029068">
    <property type="entry name" value="Glyas_Bleomycin-R_OHBP_Dase"/>
</dbReference>
<dbReference type="InterPro" id="IPR037523">
    <property type="entry name" value="VOC_core"/>
</dbReference>
<dbReference type="GO" id="GO:0046491">
    <property type="term" value="P:L-methylmalonyl-CoA metabolic process"/>
    <property type="evidence" value="ECO:0007669"/>
    <property type="project" value="TreeGrafter"/>
</dbReference>
<reference evidence="4 5" key="1">
    <citation type="submission" date="2016-01" db="EMBL/GenBank/DDBJ databases">
        <title>Genome Sequences of Twelve Sporeforming Bacillus Species Isolated from Foods.</title>
        <authorList>
            <person name="Berendsen E.M."/>
            <person name="Wells-Bennik M.H."/>
            <person name="Krawcyk A.O."/>
            <person name="De Jong A."/>
            <person name="Holsappel S."/>
            <person name="Eijlander R.T."/>
            <person name="Kuipers O.P."/>
        </authorList>
    </citation>
    <scope>NUCLEOTIDE SEQUENCE [LARGE SCALE GENOMIC DNA]</scope>
    <source>
        <strain evidence="4 5">B4102</strain>
    </source>
</reference>
<dbReference type="InterPro" id="IPR051785">
    <property type="entry name" value="MMCE/EMCE_epimerase"/>
</dbReference>
<dbReference type="AlphaFoldDB" id="A0A150KMA6"/>
<dbReference type="PATRIC" id="fig|46224.3.peg.149"/>
<dbReference type="Proteomes" id="UP000075666">
    <property type="component" value="Unassembled WGS sequence"/>
</dbReference>
<accession>A0A150KMA6</accession>
<gene>
    <name evidence="4" type="ORF">B4102_1407</name>
</gene>
<evidence type="ECO:0000256" key="2">
    <source>
        <dbReference type="ARBA" id="ARBA00022723"/>
    </source>
</evidence>
<organism evidence="4 5">
    <name type="scientific">Heyndrickxia sporothermodurans</name>
    <dbReference type="NCBI Taxonomy" id="46224"/>
    <lineage>
        <taxon>Bacteria</taxon>
        <taxon>Bacillati</taxon>
        <taxon>Bacillota</taxon>
        <taxon>Bacilli</taxon>
        <taxon>Bacillales</taxon>
        <taxon>Bacillaceae</taxon>
        <taxon>Heyndrickxia</taxon>
    </lineage>
</organism>
<name>A0A150KMA6_9BACI</name>
<comment type="caution">
    <text evidence="4">The sequence shown here is derived from an EMBL/GenBank/DDBJ whole genome shotgun (WGS) entry which is preliminary data.</text>
</comment>
<comment type="similarity">
    <text evidence="1">Belongs to the methylmalonyl-CoA epimerase family.</text>
</comment>
<sequence>MKKVDHIGIAVHSINEVLPFYTKTLPFHCLHIEEVPSENIRVAFIDAGNVKLELLEPINESSTIAKFLEKRGQGIHHVAFSVDDIQTRIRELRDKGVQMIQDTPKLGAGCAQVAFLHPKSGHGVLYELCEKNEK</sequence>
<evidence type="ECO:0000259" key="3">
    <source>
        <dbReference type="PROSITE" id="PS51819"/>
    </source>
</evidence>
<dbReference type="SUPFAM" id="SSF54593">
    <property type="entry name" value="Glyoxalase/Bleomycin resistance protein/Dihydroxybiphenyl dioxygenase"/>
    <property type="match status" value="1"/>
</dbReference>
<dbReference type="Gene3D" id="3.10.180.10">
    <property type="entry name" value="2,3-Dihydroxybiphenyl 1,2-Dioxygenase, domain 1"/>
    <property type="match status" value="1"/>
</dbReference>
<dbReference type="PANTHER" id="PTHR43048:SF3">
    <property type="entry name" value="METHYLMALONYL-COA EPIMERASE, MITOCHONDRIAL"/>
    <property type="match status" value="1"/>
</dbReference>
<dbReference type="EC" id="5.1.99.1" evidence="4"/>
<dbReference type="GO" id="GO:0046872">
    <property type="term" value="F:metal ion binding"/>
    <property type="evidence" value="ECO:0007669"/>
    <property type="project" value="UniProtKB-KW"/>
</dbReference>
<dbReference type="PANTHER" id="PTHR43048">
    <property type="entry name" value="METHYLMALONYL-COA EPIMERASE"/>
    <property type="match status" value="1"/>
</dbReference>
<keyword evidence="5" id="KW-1185">Reference proteome</keyword>
<dbReference type="Pfam" id="PF13669">
    <property type="entry name" value="Glyoxalase_4"/>
    <property type="match status" value="1"/>
</dbReference>